<reference evidence="1 2" key="1">
    <citation type="submission" date="2017-10" db="EMBL/GenBank/DDBJ databases">
        <title>Sequencing the genomes of 1000 actinobacteria strains.</title>
        <authorList>
            <person name="Klenk H.-P."/>
        </authorList>
    </citation>
    <scope>NUCLEOTIDE SEQUENCE [LARGE SCALE GENOMIC DNA]</scope>
    <source>
        <strain evidence="1 2">DSM 46092</strain>
    </source>
</reference>
<evidence type="ECO:0000313" key="2">
    <source>
        <dbReference type="Proteomes" id="UP000243542"/>
    </source>
</evidence>
<organism evidence="1 2">
    <name type="scientific">Amycolatopsis sulphurea</name>
    <dbReference type="NCBI Taxonomy" id="76022"/>
    <lineage>
        <taxon>Bacteria</taxon>
        <taxon>Bacillati</taxon>
        <taxon>Actinomycetota</taxon>
        <taxon>Actinomycetes</taxon>
        <taxon>Pseudonocardiales</taxon>
        <taxon>Pseudonocardiaceae</taxon>
        <taxon>Amycolatopsis</taxon>
    </lineage>
</organism>
<protein>
    <submittedName>
        <fullName evidence="1">Uncharacterized protein</fullName>
    </submittedName>
</protein>
<sequence length="82" mass="8895">MTGFRYTRCRLNRFSGNLLPGNECCRTCTPHPLPARLATNPVAPGPVITVGADSGDRYPPEGGRQGLRFSIAWKGLADHGDR</sequence>
<dbReference type="Proteomes" id="UP000243542">
    <property type="component" value="Unassembled WGS sequence"/>
</dbReference>
<comment type="caution">
    <text evidence="1">The sequence shown here is derived from an EMBL/GenBank/DDBJ whole genome shotgun (WGS) entry which is preliminary data.</text>
</comment>
<dbReference type="AlphaFoldDB" id="A0A2A9FEJ0"/>
<gene>
    <name evidence="1" type="ORF">ATK36_4737</name>
</gene>
<dbReference type="EMBL" id="PDJK01000002">
    <property type="protein sequence ID" value="PFG49578.1"/>
    <property type="molecule type" value="Genomic_DNA"/>
</dbReference>
<evidence type="ECO:0000313" key="1">
    <source>
        <dbReference type="EMBL" id="PFG49578.1"/>
    </source>
</evidence>
<keyword evidence="2" id="KW-1185">Reference proteome</keyword>
<proteinExistence type="predicted"/>
<accession>A0A2A9FEJ0</accession>
<name>A0A2A9FEJ0_9PSEU</name>